<dbReference type="EMBL" id="CAFBLQ010000012">
    <property type="protein sequence ID" value="CAB4860427.1"/>
    <property type="molecule type" value="Genomic_DNA"/>
</dbReference>
<dbReference type="AlphaFoldDB" id="A0A6J7CPY2"/>
<evidence type="ECO:0000256" key="1">
    <source>
        <dbReference type="SAM" id="MobiDB-lite"/>
    </source>
</evidence>
<protein>
    <submittedName>
        <fullName evidence="2">Unannotated protein</fullName>
    </submittedName>
</protein>
<proteinExistence type="predicted"/>
<organism evidence="2">
    <name type="scientific">freshwater metagenome</name>
    <dbReference type="NCBI Taxonomy" id="449393"/>
    <lineage>
        <taxon>unclassified sequences</taxon>
        <taxon>metagenomes</taxon>
        <taxon>ecological metagenomes</taxon>
    </lineage>
</organism>
<feature type="compositionally biased region" description="Basic and acidic residues" evidence="1">
    <location>
        <begin position="67"/>
        <end position="86"/>
    </location>
</feature>
<reference evidence="2" key="1">
    <citation type="submission" date="2020-05" db="EMBL/GenBank/DDBJ databases">
        <authorList>
            <person name="Chiriac C."/>
            <person name="Salcher M."/>
            <person name="Ghai R."/>
            <person name="Kavagutti S V."/>
        </authorList>
    </citation>
    <scope>NUCLEOTIDE SEQUENCE</scope>
</reference>
<gene>
    <name evidence="2" type="ORF">UFOPK3423_00195</name>
</gene>
<feature type="region of interest" description="Disordered" evidence="1">
    <location>
        <begin position="61"/>
        <end position="86"/>
    </location>
</feature>
<evidence type="ECO:0000313" key="2">
    <source>
        <dbReference type="EMBL" id="CAB4860427.1"/>
    </source>
</evidence>
<sequence>MSVVRLDGIDPGDIVRVSVRGRLFHGVVRGTTSSGLEVDPIEKGISYRQVKARDVLEHWGRRGRPRAQAEREVNPEQRSLDDLLDR</sequence>
<accession>A0A6J7CPY2</accession>
<name>A0A6J7CPY2_9ZZZZ</name>